<evidence type="ECO:0000313" key="2">
    <source>
        <dbReference type="EMBL" id="KXT18458.1"/>
    </source>
</evidence>
<evidence type="ECO:0000256" key="1">
    <source>
        <dbReference type="SAM" id="MobiDB-lite"/>
    </source>
</evidence>
<keyword evidence="3" id="KW-1185">Reference proteome</keyword>
<proteinExistence type="predicted"/>
<reference evidence="2 3" key="1">
    <citation type="submission" date="2015-07" db="EMBL/GenBank/DDBJ databases">
        <title>Comparative genomics of the Sigatoka disease complex on banana suggests a link between parallel evolutionary changes in Pseudocercospora fijiensis and Pseudocercospora eumusae and increased virulence on the banana host.</title>
        <authorList>
            <person name="Chang T.-C."/>
            <person name="Salvucci A."/>
            <person name="Crous P.W."/>
            <person name="Stergiopoulos I."/>
        </authorList>
    </citation>
    <scope>NUCLEOTIDE SEQUENCE [LARGE SCALE GENOMIC DNA]</scope>
    <source>
        <strain evidence="2 3">CBS 116634</strain>
    </source>
</reference>
<gene>
    <name evidence="2" type="ORF">AC579_8193</name>
</gene>
<feature type="region of interest" description="Disordered" evidence="1">
    <location>
        <begin position="34"/>
        <end position="59"/>
    </location>
</feature>
<accession>A0A139IUM7</accession>
<sequence length="59" mass="6517">MGQKTRGRVESMSIFSSSFNTGLVWGWRTRMTRGDKDVQGKENNAEAGGDLLKGEGLIR</sequence>
<dbReference type="AlphaFoldDB" id="A0A139IUM7"/>
<feature type="compositionally biased region" description="Basic and acidic residues" evidence="1">
    <location>
        <begin position="34"/>
        <end position="44"/>
    </location>
</feature>
<name>A0A139IUM7_9PEZI</name>
<evidence type="ECO:0000313" key="3">
    <source>
        <dbReference type="Proteomes" id="UP000073492"/>
    </source>
</evidence>
<organism evidence="2 3">
    <name type="scientific">Pseudocercospora musae</name>
    <dbReference type="NCBI Taxonomy" id="113226"/>
    <lineage>
        <taxon>Eukaryota</taxon>
        <taxon>Fungi</taxon>
        <taxon>Dikarya</taxon>
        <taxon>Ascomycota</taxon>
        <taxon>Pezizomycotina</taxon>
        <taxon>Dothideomycetes</taxon>
        <taxon>Dothideomycetidae</taxon>
        <taxon>Mycosphaerellales</taxon>
        <taxon>Mycosphaerellaceae</taxon>
        <taxon>Pseudocercospora</taxon>
    </lineage>
</organism>
<protein>
    <submittedName>
        <fullName evidence="2">Uncharacterized protein</fullName>
    </submittedName>
</protein>
<dbReference type="EMBL" id="LFZO01000007">
    <property type="protein sequence ID" value="KXT18458.1"/>
    <property type="molecule type" value="Genomic_DNA"/>
</dbReference>
<dbReference type="Proteomes" id="UP000073492">
    <property type="component" value="Unassembled WGS sequence"/>
</dbReference>
<comment type="caution">
    <text evidence="2">The sequence shown here is derived from an EMBL/GenBank/DDBJ whole genome shotgun (WGS) entry which is preliminary data.</text>
</comment>